<organism evidence="4 5">
    <name type="scientific">Parthenolecanium corni</name>
    <dbReference type="NCBI Taxonomy" id="536013"/>
    <lineage>
        <taxon>Eukaryota</taxon>
        <taxon>Metazoa</taxon>
        <taxon>Ecdysozoa</taxon>
        <taxon>Arthropoda</taxon>
        <taxon>Hexapoda</taxon>
        <taxon>Insecta</taxon>
        <taxon>Pterygota</taxon>
        <taxon>Neoptera</taxon>
        <taxon>Paraneoptera</taxon>
        <taxon>Hemiptera</taxon>
        <taxon>Sternorrhyncha</taxon>
        <taxon>Coccoidea</taxon>
        <taxon>Coccidae</taxon>
        <taxon>Parthenolecanium</taxon>
    </lineage>
</organism>
<dbReference type="Gene3D" id="3.30.200.20">
    <property type="entry name" value="Phosphorylase Kinase, domain 1"/>
    <property type="match status" value="1"/>
</dbReference>
<keyword evidence="5" id="KW-1185">Reference proteome</keyword>
<dbReference type="GO" id="GO:0004672">
    <property type="term" value="F:protein kinase activity"/>
    <property type="evidence" value="ECO:0007669"/>
    <property type="project" value="InterPro"/>
</dbReference>
<dbReference type="Gene3D" id="1.10.510.10">
    <property type="entry name" value="Transferase(Phosphotransferase) domain 1"/>
    <property type="match status" value="1"/>
</dbReference>
<sequence>MAEDEILFDDVYTLGDIVGKGPHSLVRKCVHKQTGHQFAVKIVDVAKYSNSPGLTTDDLKREATICHMLKHPHIVELLETYSSEGLLYMVFEYMEGSDICFEIVERVKAGFVYSEAVASHYMKQIMEAIRYCHENDIIHRDIKPHCILLASKENSSPVKVGGFGVAVQLQNGKVISSEANVGTAHYVAPEIIEKKLFGKPGDIWSCGVILHLLVAGSVPFAGSGDRLQRSICKGRLKMDTPIWETISEAAKDLLKRMLTVDPNKRITVQEILNHRWLRDRDKCAKIHLIGTIDEMKKFNTRRRLIGAVLNAASSPKWALFNNDSLCDVDQFSDFNSDEGTSKAVNMIFDSIDDLRCLENISNEEDYTRNALFEDKQLHALLELYDFVSSRLLCSLPRPPKDAYFLFREVLEFLRDIDDSFSFTNNDLQLKRVVRELLEILMQPHFKVGSSSSATQSMGDRLCSPSDEWMPPPPPPPFASKSGVGAGGCASTAVRLVQAEDISYPRSENCPVHSPHRLRLTSNGTPFRCVLSTAPRGPFLCHHHCHHHHHVHQPLRLCASTSQVCRRVTGCS</sequence>
<dbReference type="InterPro" id="IPR011009">
    <property type="entry name" value="Kinase-like_dom_sf"/>
</dbReference>
<keyword evidence="1" id="KW-0547">Nucleotide-binding</keyword>
<proteinExistence type="predicted"/>
<dbReference type="FunFam" id="1.10.510.10:FF:000571">
    <property type="entry name" value="Maternal embryonic leucine zipper kinase"/>
    <property type="match status" value="1"/>
</dbReference>
<name>A0AAN9U2R7_9HEMI</name>
<evidence type="ECO:0000259" key="3">
    <source>
        <dbReference type="PROSITE" id="PS50011"/>
    </source>
</evidence>
<dbReference type="PANTHER" id="PTHR24347">
    <property type="entry name" value="SERINE/THREONINE-PROTEIN KINASE"/>
    <property type="match status" value="1"/>
</dbReference>
<dbReference type="PROSITE" id="PS50011">
    <property type="entry name" value="PROTEIN_KINASE_DOM"/>
    <property type="match status" value="1"/>
</dbReference>
<dbReference type="EMBL" id="JBBCAQ010000006">
    <property type="protein sequence ID" value="KAK7603548.1"/>
    <property type="molecule type" value="Genomic_DNA"/>
</dbReference>
<feature type="domain" description="Protein kinase" evidence="3">
    <location>
        <begin position="12"/>
        <end position="277"/>
    </location>
</feature>
<dbReference type="Gene3D" id="1.10.287.650">
    <property type="entry name" value="L27 domain"/>
    <property type="match status" value="1"/>
</dbReference>
<protein>
    <recommendedName>
        <fullName evidence="3">Protein kinase domain-containing protein</fullName>
    </recommendedName>
</protein>
<dbReference type="Pfam" id="PF00069">
    <property type="entry name" value="Pkinase"/>
    <property type="match status" value="1"/>
</dbReference>
<evidence type="ECO:0000313" key="4">
    <source>
        <dbReference type="EMBL" id="KAK7603548.1"/>
    </source>
</evidence>
<evidence type="ECO:0000256" key="2">
    <source>
        <dbReference type="ARBA" id="ARBA00022840"/>
    </source>
</evidence>
<evidence type="ECO:0000313" key="5">
    <source>
        <dbReference type="Proteomes" id="UP001367676"/>
    </source>
</evidence>
<comment type="caution">
    <text evidence="4">The sequence shown here is derived from an EMBL/GenBank/DDBJ whole genome shotgun (WGS) entry which is preliminary data.</text>
</comment>
<dbReference type="InterPro" id="IPR036892">
    <property type="entry name" value="L27_dom_sf"/>
</dbReference>
<dbReference type="FunFam" id="3.30.200.20:FF:000051">
    <property type="entry name" value="Peripheral plasma membrane protein CASK isoform B"/>
    <property type="match status" value="1"/>
</dbReference>
<gene>
    <name evidence="4" type="ORF">V9T40_003547</name>
</gene>
<dbReference type="AlphaFoldDB" id="A0AAN9U2R7"/>
<evidence type="ECO:0000256" key="1">
    <source>
        <dbReference type="ARBA" id="ARBA00022741"/>
    </source>
</evidence>
<accession>A0AAN9U2R7</accession>
<dbReference type="Proteomes" id="UP001367676">
    <property type="component" value="Unassembled WGS sequence"/>
</dbReference>
<dbReference type="SUPFAM" id="SSF101288">
    <property type="entry name" value="L27 domain"/>
    <property type="match status" value="1"/>
</dbReference>
<keyword evidence="2" id="KW-0067">ATP-binding</keyword>
<dbReference type="GO" id="GO:0005524">
    <property type="term" value="F:ATP binding"/>
    <property type="evidence" value="ECO:0007669"/>
    <property type="project" value="UniProtKB-KW"/>
</dbReference>
<dbReference type="InterPro" id="IPR000719">
    <property type="entry name" value="Prot_kinase_dom"/>
</dbReference>
<reference evidence="4 5" key="1">
    <citation type="submission" date="2024-03" db="EMBL/GenBank/DDBJ databases">
        <title>Adaptation during the transition from Ophiocordyceps entomopathogen to insect associate is accompanied by gene loss and intensified selection.</title>
        <authorList>
            <person name="Ward C.M."/>
            <person name="Onetto C.A."/>
            <person name="Borneman A.R."/>
        </authorList>
    </citation>
    <scope>NUCLEOTIDE SEQUENCE [LARGE SCALE GENOMIC DNA]</scope>
    <source>
        <strain evidence="4">AWRI1</strain>
        <tissue evidence="4">Single Adult Female</tissue>
    </source>
</reference>
<dbReference type="SUPFAM" id="SSF56112">
    <property type="entry name" value="Protein kinase-like (PK-like)"/>
    <property type="match status" value="1"/>
</dbReference>